<evidence type="ECO:0000313" key="2">
    <source>
        <dbReference type="EMBL" id="KAF9614286.1"/>
    </source>
</evidence>
<evidence type="ECO:0000313" key="3">
    <source>
        <dbReference type="Proteomes" id="UP000631114"/>
    </source>
</evidence>
<feature type="signal peptide" evidence="1">
    <location>
        <begin position="1"/>
        <end position="17"/>
    </location>
</feature>
<organism evidence="2 3">
    <name type="scientific">Coptis chinensis</name>
    <dbReference type="NCBI Taxonomy" id="261450"/>
    <lineage>
        <taxon>Eukaryota</taxon>
        <taxon>Viridiplantae</taxon>
        <taxon>Streptophyta</taxon>
        <taxon>Embryophyta</taxon>
        <taxon>Tracheophyta</taxon>
        <taxon>Spermatophyta</taxon>
        <taxon>Magnoliopsida</taxon>
        <taxon>Ranunculales</taxon>
        <taxon>Ranunculaceae</taxon>
        <taxon>Coptidoideae</taxon>
        <taxon>Coptis</taxon>
    </lineage>
</organism>
<comment type="caution">
    <text evidence="2">The sequence shown here is derived from an EMBL/GenBank/DDBJ whole genome shotgun (WGS) entry which is preliminary data.</text>
</comment>
<reference evidence="2 3" key="1">
    <citation type="submission" date="2020-10" db="EMBL/GenBank/DDBJ databases">
        <title>The Coptis chinensis genome and diversification of protoberbering-type alkaloids.</title>
        <authorList>
            <person name="Wang B."/>
            <person name="Shu S."/>
            <person name="Song C."/>
            <person name="Liu Y."/>
        </authorList>
    </citation>
    <scope>NUCLEOTIDE SEQUENCE [LARGE SCALE GENOMIC DNA]</scope>
    <source>
        <strain evidence="2">HL-2020</strain>
        <tissue evidence="2">Leaf</tissue>
    </source>
</reference>
<keyword evidence="1" id="KW-0732">Signal</keyword>
<accession>A0A835IB82</accession>
<dbReference type="EMBL" id="JADFTS010000003">
    <property type="protein sequence ID" value="KAF9614286.1"/>
    <property type="molecule type" value="Genomic_DNA"/>
</dbReference>
<keyword evidence="3" id="KW-1185">Reference proteome</keyword>
<evidence type="ECO:0000256" key="1">
    <source>
        <dbReference type="SAM" id="SignalP"/>
    </source>
</evidence>
<protein>
    <submittedName>
        <fullName evidence="2">Uncharacterized protein</fullName>
    </submittedName>
</protein>
<sequence length="98" mass="11113">MCHALLLTLICWKTSPAQLFDDMLDWASNRQYGVIRQVYQALGSYSANIKRTKKEVKVMAKKEFLGKEGNISLVLFCLLSGLVTKSLRLISKRACVLF</sequence>
<feature type="chain" id="PRO_5032970795" evidence="1">
    <location>
        <begin position="18"/>
        <end position="98"/>
    </location>
</feature>
<gene>
    <name evidence="2" type="ORF">IFM89_017149</name>
</gene>
<proteinExistence type="predicted"/>
<dbReference type="AlphaFoldDB" id="A0A835IB82"/>
<name>A0A835IB82_9MAGN</name>
<dbReference type="Proteomes" id="UP000631114">
    <property type="component" value="Unassembled WGS sequence"/>
</dbReference>